<proteinExistence type="predicted"/>
<comment type="caution">
    <text evidence="4">The sequence shown here is derived from an EMBL/GenBank/DDBJ whole genome shotgun (WGS) entry which is preliminary data.</text>
</comment>
<feature type="transmembrane region" description="Helical" evidence="1">
    <location>
        <begin position="50"/>
        <end position="74"/>
    </location>
</feature>
<keyword evidence="5" id="KW-1185">Reference proteome</keyword>
<evidence type="ECO:0000313" key="4">
    <source>
        <dbReference type="EMBL" id="MDQ0423270.1"/>
    </source>
</evidence>
<dbReference type="RefSeq" id="WP_307376936.1">
    <property type="nucleotide sequence ID" value="NZ_JAUSUW010000018.1"/>
</dbReference>
<keyword evidence="1" id="KW-1133">Transmembrane helix</keyword>
<feature type="transmembrane region" description="Helical" evidence="1">
    <location>
        <begin position="177"/>
        <end position="198"/>
    </location>
</feature>
<feature type="transmembrane region" description="Helical" evidence="1">
    <location>
        <begin position="325"/>
        <end position="345"/>
    </location>
</feature>
<protein>
    <submittedName>
        <fullName evidence="4">Peptidoglycan/LPS O-acetylase OafA/YrhL</fullName>
    </submittedName>
</protein>
<sequence>MQAVSSMSLQYRPEIDGLRAIAVSSVLIYHAEFQFGQDTLLEGGFLGVDIFFVLSGYLISRIIFSALLTGNSLSIVDFYDRRIRRILPALLVVIIVSTPLAWILLAPSDLEEFAGSIVSSIFSYSNIFFYFSTTEYGSDSSLLKPFMHTWSLSVEEQFYLFFPLIAIWIYKGSNIRALTTYAFIIVSSLGVSHFLLFFDTSLNFFISVTRFWELAVGSLLAFYELRWRTVHGHSWIGAVGFALVLLSIASFSASTPHPSVLTAVPVLGVALVLLFGSSATPLGRILSIAPLRWIGLVSYSAYLWHFPLMAFGRIAFPNATNIDKLLWIAMTFFLAVLTYFAIEVPFRNRRLMSASRVYPVLAIQVALILGGAILVDARSGFPERVPDQVRQENFDDRVRYQSDFQRCHKLAAMTGPADQAFCKWGNFPSNVYLVGDSHMVALAFDLRAKLLARGQNLILMTRPGSAFGKNPQLDKMRMTQLARARNDVVILGGYLHRESDEFFEGNRSAYEELVSDLLSRGNKVVFVYPIPSTYINRASLFQEYVVNGYLKDVKSSRNDFENSARKAYRFLDGLGGVNVYRVYPESVLCDDLFCYGIRGNEILISDFDHPSTVASGFINDQLLLKL</sequence>
<evidence type="ECO:0000259" key="3">
    <source>
        <dbReference type="Pfam" id="PF19040"/>
    </source>
</evidence>
<evidence type="ECO:0000259" key="2">
    <source>
        <dbReference type="Pfam" id="PF01757"/>
    </source>
</evidence>
<feature type="transmembrane region" description="Helical" evidence="1">
    <location>
        <begin position="357"/>
        <end position="375"/>
    </location>
</feature>
<name>A0ABU0GD41_9HYPH</name>
<accession>A0ABU0GD41</accession>
<dbReference type="Pfam" id="PF19040">
    <property type="entry name" value="SGNH"/>
    <property type="match status" value="1"/>
</dbReference>
<keyword evidence="1" id="KW-0812">Transmembrane</keyword>
<feature type="transmembrane region" description="Helical" evidence="1">
    <location>
        <begin position="204"/>
        <end position="223"/>
    </location>
</feature>
<organism evidence="4 5">
    <name type="scientific">Peteryoungia aggregata LMG 23059</name>
    <dbReference type="NCBI Taxonomy" id="1368425"/>
    <lineage>
        <taxon>Bacteria</taxon>
        <taxon>Pseudomonadati</taxon>
        <taxon>Pseudomonadota</taxon>
        <taxon>Alphaproteobacteria</taxon>
        <taxon>Hyphomicrobiales</taxon>
        <taxon>Rhizobiaceae</taxon>
        <taxon>Peteryoungia</taxon>
    </lineage>
</organism>
<dbReference type="PANTHER" id="PTHR23028:SF53">
    <property type="entry name" value="ACYL_TRANSF_3 DOMAIN-CONTAINING PROTEIN"/>
    <property type="match status" value="1"/>
</dbReference>
<feature type="domain" description="SGNH" evidence="3">
    <location>
        <begin position="407"/>
        <end position="621"/>
    </location>
</feature>
<dbReference type="InterPro" id="IPR002656">
    <property type="entry name" value="Acyl_transf_3_dom"/>
</dbReference>
<keyword evidence="1" id="KW-0472">Membrane</keyword>
<feature type="transmembrane region" description="Helical" evidence="1">
    <location>
        <begin position="86"/>
        <end position="105"/>
    </location>
</feature>
<dbReference type="EMBL" id="JAUSUW010000018">
    <property type="protein sequence ID" value="MDQ0423270.1"/>
    <property type="molecule type" value="Genomic_DNA"/>
</dbReference>
<feature type="transmembrane region" description="Helical" evidence="1">
    <location>
        <begin position="150"/>
        <end position="170"/>
    </location>
</feature>
<dbReference type="Proteomes" id="UP001238496">
    <property type="component" value="Unassembled WGS sequence"/>
</dbReference>
<feature type="domain" description="Acyltransferase 3" evidence="2">
    <location>
        <begin position="13"/>
        <end position="339"/>
    </location>
</feature>
<feature type="transmembrane region" description="Helical" evidence="1">
    <location>
        <begin position="285"/>
        <end position="305"/>
    </location>
</feature>
<gene>
    <name evidence="4" type="ORF">J2045_004322</name>
</gene>
<evidence type="ECO:0000256" key="1">
    <source>
        <dbReference type="SAM" id="Phobius"/>
    </source>
</evidence>
<reference evidence="4 5" key="1">
    <citation type="submission" date="2023-07" db="EMBL/GenBank/DDBJ databases">
        <title>Genomic Encyclopedia of Type Strains, Phase IV (KMG-IV): sequencing the most valuable type-strain genomes for metagenomic binning, comparative biology and taxonomic classification.</title>
        <authorList>
            <person name="Goeker M."/>
        </authorList>
    </citation>
    <scope>NUCLEOTIDE SEQUENCE [LARGE SCALE GENOMIC DNA]</scope>
    <source>
        <strain evidence="4 5">DSM 1111</strain>
    </source>
</reference>
<dbReference type="InterPro" id="IPR043968">
    <property type="entry name" value="SGNH"/>
</dbReference>
<dbReference type="Pfam" id="PF01757">
    <property type="entry name" value="Acyl_transf_3"/>
    <property type="match status" value="1"/>
</dbReference>
<feature type="transmembrane region" description="Helical" evidence="1">
    <location>
        <begin position="235"/>
        <end position="253"/>
    </location>
</feature>
<dbReference type="InterPro" id="IPR050879">
    <property type="entry name" value="Acyltransferase_3"/>
</dbReference>
<feature type="transmembrane region" description="Helical" evidence="1">
    <location>
        <begin position="259"/>
        <end position="278"/>
    </location>
</feature>
<dbReference type="PANTHER" id="PTHR23028">
    <property type="entry name" value="ACETYLTRANSFERASE"/>
    <property type="match status" value="1"/>
</dbReference>
<evidence type="ECO:0000313" key="5">
    <source>
        <dbReference type="Proteomes" id="UP001238496"/>
    </source>
</evidence>